<dbReference type="PROSITE" id="PS00658">
    <property type="entry name" value="FORK_HEAD_2"/>
    <property type="match status" value="1"/>
</dbReference>
<dbReference type="SUPFAM" id="SSF46785">
    <property type="entry name" value="Winged helix' DNA-binding domain"/>
    <property type="match status" value="1"/>
</dbReference>
<feature type="domain" description="Fork-head" evidence="5">
    <location>
        <begin position="1"/>
        <end position="88"/>
    </location>
</feature>
<dbReference type="AlphaFoldDB" id="A0A8C6XYR3"/>
<dbReference type="GO" id="GO:0000978">
    <property type="term" value="F:RNA polymerase II cis-regulatory region sequence-specific DNA binding"/>
    <property type="evidence" value="ECO:0007669"/>
    <property type="project" value="TreeGrafter"/>
</dbReference>
<protein>
    <recommendedName>
        <fullName evidence="5">Fork-head domain-containing protein</fullName>
    </recommendedName>
</protein>
<dbReference type="InterPro" id="IPR036390">
    <property type="entry name" value="WH_DNA-bd_sf"/>
</dbReference>
<dbReference type="GO" id="GO:0000981">
    <property type="term" value="F:DNA-binding transcription factor activity, RNA polymerase II-specific"/>
    <property type="evidence" value="ECO:0007669"/>
    <property type="project" value="TreeGrafter"/>
</dbReference>
<keyword evidence="2 4" id="KW-0238">DNA-binding</keyword>
<keyword evidence="3 4" id="KW-0539">Nucleus</keyword>
<evidence type="ECO:0000256" key="3">
    <source>
        <dbReference type="ARBA" id="ARBA00023242"/>
    </source>
</evidence>
<dbReference type="PRINTS" id="PR00053">
    <property type="entry name" value="FORKHEAD"/>
</dbReference>
<evidence type="ECO:0000313" key="7">
    <source>
        <dbReference type="Proteomes" id="UP000694559"/>
    </source>
</evidence>
<dbReference type="PANTHER" id="PTHR11829:SF411">
    <property type="entry name" value="FORKHEAD BOX PROTEIN L2"/>
    <property type="match status" value="1"/>
</dbReference>
<dbReference type="Ensembl" id="ENSNNAT00000021281.1">
    <property type="protein sequence ID" value="ENSNNAP00000020286.1"/>
    <property type="gene ID" value="ENSNNAG00000013485.1"/>
</dbReference>
<evidence type="ECO:0000256" key="4">
    <source>
        <dbReference type="PROSITE-ProRule" id="PRU00089"/>
    </source>
</evidence>
<feature type="DNA-binding region" description="Fork-head" evidence="4">
    <location>
        <begin position="1"/>
        <end position="88"/>
    </location>
</feature>
<accession>A0A8C6XYR3</accession>
<dbReference type="Pfam" id="PF00250">
    <property type="entry name" value="Forkhead"/>
    <property type="match status" value="1"/>
</dbReference>
<dbReference type="GO" id="GO:0030154">
    <property type="term" value="P:cell differentiation"/>
    <property type="evidence" value="ECO:0007669"/>
    <property type="project" value="TreeGrafter"/>
</dbReference>
<proteinExistence type="predicted"/>
<keyword evidence="7" id="KW-1185">Reference proteome</keyword>
<organism evidence="6 7">
    <name type="scientific">Naja naja</name>
    <name type="common">Indian cobra</name>
    <dbReference type="NCBI Taxonomy" id="35670"/>
    <lineage>
        <taxon>Eukaryota</taxon>
        <taxon>Metazoa</taxon>
        <taxon>Chordata</taxon>
        <taxon>Craniata</taxon>
        <taxon>Vertebrata</taxon>
        <taxon>Euteleostomi</taxon>
        <taxon>Lepidosauria</taxon>
        <taxon>Squamata</taxon>
        <taxon>Bifurcata</taxon>
        <taxon>Unidentata</taxon>
        <taxon>Episquamata</taxon>
        <taxon>Toxicofera</taxon>
        <taxon>Serpentes</taxon>
        <taxon>Colubroidea</taxon>
        <taxon>Elapidae</taxon>
        <taxon>Elapinae</taxon>
        <taxon>Naja</taxon>
    </lineage>
</organism>
<evidence type="ECO:0000313" key="6">
    <source>
        <dbReference type="Ensembl" id="ENSNNAP00000020286.1"/>
    </source>
</evidence>
<dbReference type="Gene3D" id="1.10.10.10">
    <property type="entry name" value="Winged helix-like DNA-binding domain superfamily/Winged helix DNA-binding domain"/>
    <property type="match status" value="1"/>
</dbReference>
<evidence type="ECO:0000256" key="2">
    <source>
        <dbReference type="ARBA" id="ARBA00023125"/>
    </source>
</evidence>
<dbReference type="InterPro" id="IPR030456">
    <property type="entry name" value="TF_fork_head_CS_2"/>
</dbReference>
<dbReference type="GO" id="GO:0009653">
    <property type="term" value="P:anatomical structure morphogenesis"/>
    <property type="evidence" value="ECO:0007669"/>
    <property type="project" value="TreeGrafter"/>
</dbReference>
<evidence type="ECO:0000259" key="5">
    <source>
        <dbReference type="PROSITE" id="PS50039"/>
    </source>
</evidence>
<name>A0A8C6XYR3_NAJNA</name>
<reference evidence="6" key="2">
    <citation type="submission" date="2025-09" db="UniProtKB">
        <authorList>
            <consortium name="Ensembl"/>
        </authorList>
    </citation>
    <scope>IDENTIFICATION</scope>
</reference>
<evidence type="ECO:0000256" key="1">
    <source>
        <dbReference type="ARBA" id="ARBA00004123"/>
    </source>
</evidence>
<dbReference type="GO" id="GO:0005634">
    <property type="term" value="C:nucleus"/>
    <property type="evidence" value="ECO:0007669"/>
    <property type="project" value="UniProtKB-SubCell"/>
</dbReference>
<dbReference type="OrthoDB" id="6230630at2759"/>
<sequence>MALIAMAIEASPDRRLPLRSIYQYIAGRFPYYRLGQSRWQNSVRHNLSHYECFVKLPRVGASRKGSDWTLDPAFRDMFEPGKYLRRRRARRSPPPAAPAAPLPRVVERPVQRPCAPAGCLWGPAAVGQPPSHPIGPRPLEIVSLGGYEPRPRLWLPGGVTPPQPLLLQPSAPGPSVPALSDLPFCPVWNWQESRVSCTCMKIGWAS</sequence>
<dbReference type="InterPro" id="IPR050211">
    <property type="entry name" value="FOX_domain-containing"/>
</dbReference>
<dbReference type="PANTHER" id="PTHR11829">
    <property type="entry name" value="FORKHEAD BOX PROTEIN"/>
    <property type="match status" value="1"/>
</dbReference>
<reference evidence="6" key="1">
    <citation type="submission" date="2025-08" db="UniProtKB">
        <authorList>
            <consortium name="Ensembl"/>
        </authorList>
    </citation>
    <scope>IDENTIFICATION</scope>
</reference>
<dbReference type="PROSITE" id="PS50039">
    <property type="entry name" value="FORK_HEAD_3"/>
    <property type="match status" value="1"/>
</dbReference>
<dbReference type="InterPro" id="IPR036388">
    <property type="entry name" value="WH-like_DNA-bd_sf"/>
</dbReference>
<dbReference type="Proteomes" id="UP000694559">
    <property type="component" value="Unplaced"/>
</dbReference>
<dbReference type="InterPro" id="IPR001766">
    <property type="entry name" value="Fork_head_dom"/>
</dbReference>
<dbReference type="SMART" id="SM00339">
    <property type="entry name" value="FH"/>
    <property type="match status" value="1"/>
</dbReference>
<comment type="subcellular location">
    <subcellularLocation>
        <location evidence="1 4">Nucleus</location>
    </subcellularLocation>
</comment>